<sequence>MKHILAITLAFMTLATAAIPIPAAVADEKIDTTLMFVLNQDGSSDDFIIVYSNDGTVNTSNCKDGKRHTARFSQVEGRNKCIFARHNGKNDLTSTWHKQQGENDINFTFSNTPNYSLELAKKALDINYTTTLKINNLVVVAPANANISEQTLLPEVEKSSKHIYYTWRASAASNPDAGLKGKMPFPNSSIKPTSEPTNTTTPTATDDDSLHTVSATSLSKDNGSNIEFYIALAIVCTSALIGIATIVLIAKKREKSLHIYYSKSLPVTSNKSPQQSIQQTYPSNQSQLSH</sequence>
<feature type="chain" id="PRO_5039337875" evidence="3">
    <location>
        <begin position="18"/>
        <end position="290"/>
    </location>
</feature>
<feature type="region of interest" description="Disordered" evidence="1">
    <location>
        <begin position="267"/>
        <end position="290"/>
    </location>
</feature>
<reference evidence="4" key="1">
    <citation type="submission" date="2022-05" db="EMBL/GenBank/DDBJ databases">
        <title>Using nanopore sequencing to obtain complete genomes from saliva samples.</title>
        <authorList>
            <person name="Baker J.L."/>
        </authorList>
    </citation>
    <scope>NUCLEOTIDE SEQUENCE</scope>
    <source>
        <strain evidence="4">JCVI-JB-Ag32</strain>
    </source>
</reference>
<gene>
    <name evidence="4" type="ORF">M3I41_02100</name>
</gene>
<evidence type="ECO:0000256" key="3">
    <source>
        <dbReference type="SAM" id="SignalP"/>
    </source>
</evidence>
<proteinExistence type="predicted"/>
<keyword evidence="3" id="KW-0732">Signal</keyword>
<feature type="compositionally biased region" description="Low complexity" evidence="1">
    <location>
        <begin position="192"/>
        <end position="204"/>
    </location>
</feature>
<dbReference type="EMBL" id="CP097095">
    <property type="protein sequence ID" value="UQF80095.1"/>
    <property type="molecule type" value="Genomic_DNA"/>
</dbReference>
<name>A0A9E7AGP6_9ACTO</name>
<feature type="signal peptide" evidence="3">
    <location>
        <begin position="1"/>
        <end position="17"/>
    </location>
</feature>
<dbReference type="Proteomes" id="UP000830236">
    <property type="component" value="Chromosome"/>
</dbReference>
<organism evidence="4 5">
    <name type="scientific">Actinomyces graevenitzii</name>
    <dbReference type="NCBI Taxonomy" id="55565"/>
    <lineage>
        <taxon>Bacteria</taxon>
        <taxon>Bacillati</taxon>
        <taxon>Actinomycetota</taxon>
        <taxon>Actinomycetes</taxon>
        <taxon>Actinomycetales</taxon>
        <taxon>Actinomycetaceae</taxon>
        <taxon>Actinomyces</taxon>
    </lineage>
</organism>
<keyword evidence="2" id="KW-0812">Transmembrane</keyword>
<evidence type="ECO:0000313" key="4">
    <source>
        <dbReference type="EMBL" id="UQF80095.1"/>
    </source>
</evidence>
<dbReference type="KEGG" id="agh:M3I41_02100"/>
<feature type="region of interest" description="Disordered" evidence="1">
    <location>
        <begin position="177"/>
        <end position="210"/>
    </location>
</feature>
<keyword evidence="2" id="KW-1133">Transmembrane helix</keyword>
<dbReference type="AlphaFoldDB" id="A0A9E7AGP6"/>
<protein>
    <submittedName>
        <fullName evidence="4">Uncharacterized protein</fullName>
    </submittedName>
</protein>
<evidence type="ECO:0000256" key="2">
    <source>
        <dbReference type="SAM" id="Phobius"/>
    </source>
</evidence>
<accession>A0A9E7AGP6</accession>
<keyword evidence="2" id="KW-0472">Membrane</keyword>
<evidence type="ECO:0000313" key="5">
    <source>
        <dbReference type="Proteomes" id="UP000830236"/>
    </source>
</evidence>
<evidence type="ECO:0000256" key="1">
    <source>
        <dbReference type="SAM" id="MobiDB-lite"/>
    </source>
</evidence>
<feature type="transmembrane region" description="Helical" evidence="2">
    <location>
        <begin position="228"/>
        <end position="250"/>
    </location>
</feature>